<evidence type="ECO:0000256" key="3">
    <source>
        <dbReference type="ARBA" id="ARBA00022679"/>
    </source>
</evidence>
<accession>A0ABU9KX92</accession>
<proteinExistence type="predicted"/>
<comment type="caution">
    <text evidence="5">The sequence shown here is derived from an EMBL/GenBank/DDBJ whole genome shotgun (WGS) entry which is preliminary data.</text>
</comment>
<dbReference type="Proteomes" id="UP001474120">
    <property type="component" value="Unassembled WGS sequence"/>
</dbReference>
<evidence type="ECO:0000313" key="5">
    <source>
        <dbReference type="EMBL" id="MEL4454803.1"/>
    </source>
</evidence>
<organism evidence="5 6">
    <name type="scientific">Lutimonas vermicola</name>
    <dbReference type="NCBI Taxonomy" id="414288"/>
    <lineage>
        <taxon>Bacteria</taxon>
        <taxon>Pseudomonadati</taxon>
        <taxon>Bacteroidota</taxon>
        <taxon>Flavobacteriia</taxon>
        <taxon>Flavobacteriales</taxon>
        <taxon>Flavobacteriaceae</taxon>
        <taxon>Lutimonas</taxon>
    </lineage>
</organism>
<gene>
    <name evidence="5" type="ORF">AABB81_02765</name>
</gene>
<keyword evidence="1" id="KW-0597">Phosphoprotein</keyword>
<dbReference type="EMBL" id="JBCDNA010000001">
    <property type="protein sequence ID" value="MEL4454803.1"/>
    <property type="molecule type" value="Genomic_DNA"/>
</dbReference>
<keyword evidence="3" id="KW-0808">Transferase</keyword>
<dbReference type="Gene3D" id="3.40.50.150">
    <property type="entry name" value="Vaccinia Virus protein VP39"/>
    <property type="match status" value="1"/>
</dbReference>
<dbReference type="PROSITE" id="PS51585">
    <property type="entry name" value="SAM_MT_TPMT"/>
    <property type="match status" value="1"/>
</dbReference>
<dbReference type="GO" id="GO:0032259">
    <property type="term" value="P:methylation"/>
    <property type="evidence" value="ECO:0007669"/>
    <property type="project" value="UniProtKB-KW"/>
</dbReference>
<keyword evidence="4" id="KW-0949">S-adenosyl-L-methionine</keyword>
<dbReference type="PANTHER" id="PTHR32183">
    <property type="match status" value="1"/>
</dbReference>
<dbReference type="Pfam" id="PF05724">
    <property type="entry name" value="TPMT"/>
    <property type="match status" value="1"/>
</dbReference>
<dbReference type="GO" id="GO:0008168">
    <property type="term" value="F:methyltransferase activity"/>
    <property type="evidence" value="ECO:0007669"/>
    <property type="project" value="UniProtKB-KW"/>
</dbReference>
<dbReference type="InterPro" id="IPR029063">
    <property type="entry name" value="SAM-dependent_MTases_sf"/>
</dbReference>
<keyword evidence="2 5" id="KW-0489">Methyltransferase</keyword>
<dbReference type="CDD" id="cd02440">
    <property type="entry name" value="AdoMet_MTases"/>
    <property type="match status" value="1"/>
</dbReference>
<dbReference type="RefSeq" id="WP_342158440.1">
    <property type="nucleotide sequence ID" value="NZ_JBCDNA010000001.1"/>
</dbReference>
<protein>
    <submittedName>
        <fullName evidence="5">Methyltransferase</fullName>
    </submittedName>
</protein>
<evidence type="ECO:0000313" key="6">
    <source>
        <dbReference type="Proteomes" id="UP001474120"/>
    </source>
</evidence>
<name>A0ABU9KX92_9FLAO</name>
<dbReference type="InterPro" id="IPR008854">
    <property type="entry name" value="TPMT"/>
</dbReference>
<keyword evidence="6" id="KW-1185">Reference proteome</keyword>
<reference evidence="5 6" key="1">
    <citation type="submission" date="2024-04" db="EMBL/GenBank/DDBJ databases">
        <title>whole genome sequencing of Lutimonas vermicola strain IMCC1616.</title>
        <authorList>
            <person name="Bae S.S."/>
        </authorList>
    </citation>
    <scope>NUCLEOTIDE SEQUENCE [LARGE SCALE GENOMIC DNA]</scope>
    <source>
        <strain evidence="5 6">IMCC1616</strain>
    </source>
</reference>
<dbReference type="PANTHER" id="PTHR32183:SF6">
    <property type="entry name" value="CYSTEINE SULFINATE DESULFINASE_CYSTEINE DESULFURASE AND RELATED ENZYMES"/>
    <property type="match status" value="1"/>
</dbReference>
<dbReference type="SUPFAM" id="SSF53335">
    <property type="entry name" value="S-adenosyl-L-methionine-dependent methyltransferases"/>
    <property type="match status" value="1"/>
</dbReference>
<evidence type="ECO:0000256" key="4">
    <source>
        <dbReference type="ARBA" id="ARBA00022691"/>
    </source>
</evidence>
<evidence type="ECO:0000256" key="2">
    <source>
        <dbReference type="ARBA" id="ARBA00022603"/>
    </source>
</evidence>
<sequence length="198" mass="22741">MMKIPKYDEAFWSEKYQAGETGWDLGRVSPPIKEYIDQLNDKSISILIPGAGNAYEAAYLFKQGFQNITVLDLAKKPLENLKKRVPDFPGHQLVHENFFEHTGQYDLIIEQTFFCALDPSLRVDYIDKMKSLLKDNGKLVGLLFDFRLTDEGPPFGGSTDAYTIDFQKRFKLKTLAPCYNSIKPRLGRELFINFVKTN</sequence>
<evidence type="ECO:0000256" key="1">
    <source>
        <dbReference type="ARBA" id="ARBA00022553"/>
    </source>
</evidence>